<dbReference type="CDD" id="cd00751">
    <property type="entry name" value="thiolase"/>
    <property type="match status" value="1"/>
</dbReference>
<dbReference type="InterPro" id="IPR016039">
    <property type="entry name" value="Thiolase-like"/>
</dbReference>
<evidence type="ECO:0000313" key="10">
    <source>
        <dbReference type="Proteomes" id="UP000247437"/>
    </source>
</evidence>
<dbReference type="InterPro" id="IPR002155">
    <property type="entry name" value="Thiolase"/>
</dbReference>
<dbReference type="PANTHER" id="PTHR18919:SF107">
    <property type="entry name" value="ACETYL-COA ACETYLTRANSFERASE, CYTOSOLIC"/>
    <property type="match status" value="1"/>
</dbReference>
<keyword evidence="3 6" id="KW-0012">Acyltransferase</keyword>
<dbReference type="Pfam" id="PF00108">
    <property type="entry name" value="Thiolase_N"/>
    <property type="match status" value="1"/>
</dbReference>
<dbReference type="PANTHER" id="PTHR18919">
    <property type="entry name" value="ACETYL-COA C-ACYLTRANSFERASE"/>
    <property type="match status" value="1"/>
</dbReference>
<dbReference type="PROSITE" id="PS00737">
    <property type="entry name" value="THIOLASE_2"/>
    <property type="match status" value="1"/>
</dbReference>
<dbReference type="EMBL" id="PDLL01000527">
    <property type="protein sequence ID" value="PYY67328.1"/>
    <property type="molecule type" value="Genomic_DNA"/>
</dbReference>
<dbReference type="PROSITE" id="PS00098">
    <property type="entry name" value="THIOLASE_1"/>
    <property type="match status" value="1"/>
</dbReference>
<dbReference type="Pfam" id="PF02803">
    <property type="entry name" value="Thiolase_C"/>
    <property type="match status" value="1"/>
</dbReference>
<dbReference type="GO" id="GO:0044281">
    <property type="term" value="P:small molecule metabolic process"/>
    <property type="evidence" value="ECO:0007669"/>
    <property type="project" value="UniProtKB-ARBA"/>
</dbReference>
<dbReference type="Gene3D" id="3.40.47.10">
    <property type="match status" value="2"/>
</dbReference>
<protein>
    <submittedName>
        <fullName evidence="9">Acetyl-CoA C-acyltransferase</fullName>
        <ecNumber evidence="9">2.3.1.9</ecNumber>
    </submittedName>
</protein>
<evidence type="ECO:0000256" key="4">
    <source>
        <dbReference type="ARBA" id="ARBA00048527"/>
    </source>
</evidence>
<comment type="similarity">
    <text evidence="1 6">Belongs to the thiolase-like superfamily. Thiolase family.</text>
</comment>
<dbReference type="Proteomes" id="UP000247437">
    <property type="component" value="Unassembled WGS sequence"/>
</dbReference>
<dbReference type="InterPro" id="IPR020613">
    <property type="entry name" value="Thiolase_CS"/>
</dbReference>
<comment type="catalytic activity">
    <reaction evidence="4">
        <text>succinyl-CoA + acetyl-CoA = 3-oxoadipyl-CoA + CoA</text>
        <dbReference type="Rhea" id="RHEA:19481"/>
        <dbReference type="ChEBI" id="CHEBI:57287"/>
        <dbReference type="ChEBI" id="CHEBI:57288"/>
        <dbReference type="ChEBI" id="CHEBI:57292"/>
        <dbReference type="ChEBI" id="CHEBI:57348"/>
        <dbReference type="EC" id="2.3.1.174"/>
    </reaction>
</comment>
<dbReference type="OrthoDB" id="9764638at2"/>
<dbReference type="PROSITE" id="PS00099">
    <property type="entry name" value="THIOLASE_3"/>
    <property type="match status" value="1"/>
</dbReference>
<feature type="domain" description="Thiolase N-terminal" evidence="7">
    <location>
        <begin position="4"/>
        <end position="262"/>
    </location>
</feature>
<dbReference type="InterPro" id="IPR020610">
    <property type="entry name" value="Thiolase_AS"/>
</dbReference>
<feature type="active site" description="Acyl-thioester intermediate" evidence="5">
    <location>
        <position position="88"/>
    </location>
</feature>
<evidence type="ECO:0000259" key="8">
    <source>
        <dbReference type="Pfam" id="PF02803"/>
    </source>
</evidence>
<dbReference type="AlphaFoldDB" id="A0A2W0ENH5"/>
<gene>
    <name evidence="9" type="ORF">CRX42_27605</name>
</gene>
<dbReference type="InterPro" id="IPR020617">
    <property type="entry name" value="Thiolase_C"/>
</dbReference>
<dbReference type="NCBIfam" id="NF004206">
    <property type="entry name" value="PRK05656.1"/>
    <property type="match status" value="1"/>
</dbReference>
<dbReference type="PIRSF" id="PIRSF000429">
    <property type="entry name" value="Ac-CoA_Ac_transf"/>
    <property type="match status" value="1"/>
</dbReference>
<evidence type="ECO:0000256" key="3">
    <source>
        <dbReference type="ARBA" id="ARBA00023315"/>
    </source>
</evidence>
<feature type="active site" description="Proton acceptor" evidence="5">
    <location>
        <position position="349"/>
    </location>
</feature>
<reference evidence="9 10" key="1">
    <citation type="journal article" date="2018" name="Appl. Microbiol. Biotechnol.">
        <title>Characterization of the caprolactam degradation pathway in Pseudomonas jessenii using mass spectrometry-based proteomics.</title>
        <authorList>
            <person name="Otzen M."/>
            <person name="Palacio C."/>
            <person name="Janssen D.B."/>
        </authorList>
    </citation>
    <scope>NUCLEOTIDE SEQUENCE [LARGE SCALE GENOMIC DNA]</scope>
    <source>
        <strain evidence="9 10">GO3</strain>
    </source>
</reference>
<evidence type="ECO:0000256" key="2">
    <source>
        <dbReference type="ARBA" id="ARBA00022679"/>
    </source>
</evidence>
<comment type="caution">
    <text evidence="9">The sequence shown here is derived from an EMBL/GenBank/DDBJ whole genome shotgun (WGS) entry which is preliminary data.</text>
</comment>
<proteinExistence type="inferred from homology"/>
<evidence type="ECO:0000256" key="1">
    <source>
        <dbReference type="ARBA" id="ARBA00010982"/>
    </source>
</evidence>
<evidence type="ECO:0000256" key="6">
    <source>
        <dbReference type="RuleBase" id="RU003557"/>
    </source>
</evidence>
<accession>A0A2W0ENH5</accession>
<evidence type="ECO:0000259" key="7">
    <source>
        <dbReference type="Pfam" id="PF00108"/>
    </source>
</evidence>
<dbReference type="InterPro" id="IPR020616">
    <property type="entry name" value="Thiolase_N"/>
</dbReference>
<dbReference type="GO" id="GO:0003985">
    <property type="term" value="F:acetyl-CoA C-acetyltransferase activity"/>
    <property type="evidence" value="ECO:0007669"/>
    <property type="project" value="UniProtKB-EC"/>
</dbReference>
<dbReference type="EC" id="2.3.1.9" evidence="9"/>
<sequence length="393" mass="40451">MQEVVIVAATRTAIGSFQGSLANVSAVDLGAAVIRQLLAQTGLDPAEVDEVIMGQVLTAGAGQNPARQAAIKAGLPFAVPAMTLNKVCGSGLKALHLGAQAIRCGDAEVIIAGGQENMSLANYVMPGARTGLRMGHAQIVDTMISDGLWDAFNDYHMGITAENLAEKYSLTREQQDAFAAASQQKAVAAIEAGRFVDEITPILIPQRKGDPLSFATDEQPRAGTTAESLGKLKPAFKKDGSVTAGNASSLNDGAAAVILMSAEKAKALGLPVLAKIAAYANAGVDPAIMGIGPVSATRRCLGKAGWNIDQLDLIEANEAFAAQSLAVAKDLEWDLNKVNVNGGAIALGHPIGASGCRVLVTLLHEMLKRDAKKGLATLCIGGGQGVALALERA</sequence>
<dbReference type="NCBIfam" id="TIGR01930">
    <property type="entry name" value="AcCoA-C-Actrans"/>
    <property type="match status" value="1"/>
</dbReference>
<evidence type="ECO:0000313" key="9">
    <source>
        <dbReference type="EMBL" id="PYY67328.1"/>
    </source>
</evidence>
<feature type="active site" description="Proton acceptor" evidence="5">
    <location>
        <position position="379"/>
    </location>
</feature>
<dbReference type="GO" id="GO:0033812">
    <property type="term" value="F:3-oxoadipyl-CoA thiolase activity"/>
    <property type="evidence" value="ECO:0007669"/>
    <property type="project" value="UniProtKB-EC"/>
</dbReference>
<organism evidence="9 10">
    <name type="scientific">Pseudomonas jessenii</name>
    <dbReference type="NCBI Taxonomy" id="77298"/>
    <lineage>
        <taxon>Bacteria</taxon>
        <taxon>Pseudomonadati</taxon>
        <taxon>Pseudomonadota</taxon>
        <taxon>Gammaproteobacteria</taxon>
        <taxon>Pseudomonadales</taxon>
        <taxon>Pseudomonadaceae</taxon>
        <taxon>Pseudomonas</taxon>
    </lineage>
</organism>
<dbReference type="RefSeq" id="WP_110662268.1">
    <property type="nucleotide sequence ID" value="NZ_PDLL01000527.1"/>
</dbReference>
<name>A0A2W0ENH5_PSEJE</name>
<feature type="domain" description="Thiolase C-terminal" evidence="8">
    <location>
        <begin position="271"/>
        <end position="392"/>
    </location>
</feature>
<dbReference type="InterPro" id="IPR020615">
    <property type="entry name" value="Thiolase_acyl_enz_int_AS"/>
</dbReference>
<dbReference type="SUPFAM" id="SSF53901">
    <property type="entry name" value="Thiolase-like"/>
    <property type="match status" value="2"/>
</dbReference>
<dbReference type="FunFam" id="3.40.47.10:FF:000010">
    <property type="entry name" value="Acetyl-CoA acetyltransferase (Thiolase)"/>
    <property type="match status" value="1"/>
</dbReference>
<evidence type="ECO:0000256" key="5">
    <source>
        <dbReference type="PIRSR" id="PIRSR000429-1"/>
    </source>
</evidence>
<keyword evidence="2 6" id="KW-0808">Transferase</keyword>